<dbReference type="EMBL" id="JACHIR010000001">
    <property type="protein sequence ID" value="MBB5895240.1"/>
    <property type="molecule type" value="Genomic_DNA"/>
</dbReference>
<evidence type="ECO:0000313" key="2">
    <source>
        <dbReference type="EMBL" id="MBB5895240.1"/>
    </source>
</evidence>
<evidence type="ECO:0008006" key="4">
    <source>
        <dbReference type="Google" id="ProtNLM"/>
    </source>
</evidence>
<dbReference type="AlphaFoldDB" id="A0A7W9KMJ9"/>
<protein>
    <recommendedName>
        <fullName evidence="4">Peptidase inhibitor family I36</fullName>
    </recommendedName>
</protein>
<feature type="signal peptide" evidence="1">
    <location>
        <begin position="1"/>
        <end position="33"/>
    </location>
</feature>
<gene>
    <name evidence="2" type="ORF">BJ998_006436</name>
</gene>
<keyword evidence="3" id="KW-1185">Reference proteome</keyword>
<dbReference type="RefSeq" id="WP_184867056.1">
    <property type="nucleotide sequence ID" value="NZ_BAAAWY010000024.1"/>
</dbReference>
<evidence type="ECO:0000256" key="1">
    <source>
        <dbReference type="SAM" id="SignalP"/>
    </source>
</evidence>
<reference evidence="2 3" key="1">
    <citation type="submission" date="2020-08" db="EMBL/GenBank/DDBJ databases">
        <title>Sequencing the genomes of 1000 actinobacteria strains.</title>
        <authorList>
            <person name="Klenk H.-P."/>
        </authorList>
    </citation>
    <scope>NUCLEOTIDE SEQUENCE [LARGE SCALE GENOMIC DNA]</scope>
    <source>
        <strain evidence="2 3">DSM 43851</strain>
    </source>
</reference>
<evidence type="ECO:0000313" key="3">
    <source>
        <dbReference type="Proteomes" id="UP000585638"/>
    </source>
</evidence>
<name>A0A7W9KMJ9_9PSEU</name>
<sequence>MRITPARAALAVGATALLGVATFGLVTAGTASASDDSVLGPNGFGAIKVGMSVAQAKATGKVGAPVGGNDLCRGYNWAYSPGPVLIMSTKYGVYAVPGTAPGAHTPEGIKIGSTPDEVLAAYPDAVPGHHNTVDTYTVPTSNPANQYVFGVRDGHVVGMSVQSVDPHDCIAG</sequence>
<dbReference type="Proteomes" id="UP000585638">
    <property type="component" value="Unassembled WGS sequence"/>
</dbReference>
<organism evidence="2 3">
    <name type="scientific">Kutzneria kofuensis</name>
    <dbReference type="NCBI Taxonomy" id="103725"/>
    <lineage>
        <taxon>Bacteria</taxon>
        <taxon>Bacillati</taxon>
        <taxon>Actinomycetota</taxon>
        <taxon>Actinomycetes</taxon>
        <taxon>Pseudonocardiales</taxon>
        <taxon>Pseudonocardiaceae</taxon>
        <taxon>Kutzneria</taxon>
    </lineage>
</organism>
<feature type="chain" id="PRO_5030994681" description="Peptidase inhibitor family I36" evidence="1">
    <location>
        <begin position="34"/>
        <end position="172"/>
    </location>
</feature>
<proteinExistence type="predicted"/>
<comment type="caution">
    <text evidence="2">The sequence shown here is derived from an EMBL/GenBank/DDBJ whole genome shotgun (WGS) entry which is preliminary data.</text>
</comment>
<accession>A0A7W9KMJ9</accession>
<keyword evidence="1" id="KW-0732">Signal</keyword>